<dbReference type="Proteomes" id="UP001648503">
    <property type="component" value="Unassembled WGS sequence"/>
</dbReference>
<organism evidence="1 2">
    <name type="scientific">Batrachochytrium salamandrivorans</name>
    <dbReference type="NCBI Taxonomy" id="1357716"/>
    <lineage>
        <taxon>Eukaryota</taxon>
        <taxon>Fungi</taxon>
        <taxon>Fungi incertae sedis</taxon>
        <taxon>Chytridiomycota</taxon>
        <taxon>Chytridiomycota incertae sedis</taxon>
        <taxon>Chytridiomycetes</taxon>
        <taxon>Rhizophydiales</taxon>
        <taxon>Rhizophydiales incertae sedis</taxon>
        <taxon>Batrachochytrium</taxon>
    </lineage>
</organism>
<reference evidence="1 2" key="1">
    <citation type="submission" date="2021-02" db="EMBL/GenBank/DDBJ databases">
        <title>Variation within the Batrachochytrium salamandrivorans European outbreak.</title>
        <authorList>
            <person name="Kelly M."/>
            <person name="Pasmans F."/>
            <person name="Shea T.P."/>
            <person name="Munoz J.F."/>
            <person name="Carranza S."/>
            <person name="Cuomo C.A."/>
            <person name="Martel A."/>
        </authorList>
    </citation>
    <scope>NUCLEOTIDE SEQUENCE [LARGE SCALE GENOMIC DNA]</scope>
    <source>
        <strain evidence="1 2">AMFP18/2</strain>
    </source>
</reference>
<evidence type="ECO:0000313" key="2">
    <source>
        <dbReference type="Proteomes" id="UP001648503"/>
    </source>
</evidence>
<gene>
    <name evidence="1" type="ORF">BASA50_004836</name>
</gene>
<sequence length="193" mass="21069">MGGLIVAIIMQQPTGFLEHPAAIVDGSGAMADAPAAVADGTHSSQALASDLMFTQRYGVSALSDITALYNFTGVDHHPITDIHTTSLPTGDALDALSYPFTNPAWRIPSLLVLPPASSGSAAIIKQLLQTNLDMQAVLDRQSDLLIDQETQIREQIKRVQQKFSAKALKRRRQTYRIRPTMPYILNKDREACL</sequence>
<accession>A0ABQ8FEF7</accession>
<dbReference type="EMBL" id="JAFCIX010000176">
    <property type="protein sequence ID" value="KAH6596902.1"/>
    <property type="molecule type" value="Genomic_DNA"/>
</dbReference>
<proteinExistence type="predicted"/>
<name>A0ABQ8FEF7_9FUNG</name>
<evidence type="ECO:0000313" key="1">
    <source>
        <dbReference type="EMBL" id="KAH6596902.1"/>
    </source>
</evidence>
<keyword evidence="2" id="KW-1185">Reference proteome</keyword>
<comment type="caution">
    <text evidence="1">The sequence shown here is derived from an EMBL/GenBank/DDBJ whole genome shotgun (WGS) entry which is preliminary data.</text>
</comment>
<protein>
    <submittedName>
        <fullName evidence="1">Uncharacterized protein</fullName>
    </submittedName>
</protein>